<evidence type="ECO:0000313" key="2">
    <source>
        <dbReference type="EMBL" id="RHZ41029.1"/>
    </source>
</evidence>
<dbReference type="AlphaFoldDB" id="A0A397FUT5"/>
<accession>A0A397FUT5</accession>
<evidence type="ECO:0000259" key="1">
    <source>
        <dbReference type="Pfam" id="PF00561"/>
    </source>
</evidence>
<dbReference type="Proteomes" id="UP000266196">
    <property type="component" value="Unassembled WGS sequence"/>
</dbReference>
<dbReference type="GO" id="GO:0016020">
    <property type="term" value="C:membrane"/>
    <property type="evidence" value="ECO:0007669"/>
    <property type="project" value="TreeGrafter"/>
</dbReference>
<organism evidence="2 3">
    <name type="scientific">Aphanomyces astaci</name>
    <name type="common">Crayfish plague agent</name>
    <dbReference type="NCBI Taxonomy" id="112090"/>
    <lineage>
        <taxon>Eukaryota</taxon>
        <taxon>Sar</taxon>
        <taxon>Stramenopiles</taxon>
        <taxon>Oomycota</taxon>
        <taxon>Saprolegniomycetes</taxon>
        <taxon>Saprolegniales</taxon>
        <taxon>Verrucalvaceae</taxon>
        <taxon>Aphanomyces</taxon>
    </lineage>
</organism>
<dbReference type="Pfam" id="PF00561">
    <property type="entry name" value="Abhydrolase_1"/>
    <property type="match status" value="1"/>
</dbReference>
<comment type="caution">
    <text evidence="2">The sequence shown here is derived from an EMBL/GenBank/DDBJ whole genome shotgun (WGS) entry which is preliminary data.</text>
</comment>
<gene>
    <name evidence="2" type="ORF">DYB31_010355</name>
</gene>
<dbReference type="InterPro" id="IPR000073">
    <property type="entry name" value="AB_hydrolase_1"/>
</dbReference>
<dbReference type="EMBL" id="QUTE01001879">
    <property type="protein sequence ID" value="RHZ41029.1"/>
    <property type="molecule type" value="Genomic_DNA"/>
</dbReference>
<dbReference type="InterPro" id="IPR050266">
    <property type="entry name" value="AB_hydrolase_sf"/>
</dbReference>
<sequence>MDFTWTMQAITNRILRSAVETFMLNGSRARLGYVNSVVAAGGYQWSYLEKHARSEHDDGERGVVDASTQPVVVFVHGFSSEKDSWMSVAKHVPSSARVLIPDLPGHGMTSPMLPSGDYRAMAQVRNLKSFLDATVGPDTPVHLVGCSMGGLISGVFAATYPHRLHSLTLICPAGVSMPRKSPVLKLYEDDGINVMRGGTVDELTDMFQYIAYRPPGTTMEKPTGMRRMLLSVFANYRVKPLLSTEYPFIRPCSIIYPFTYPYVLSINQAERMPVMDKVLADMMADQTALESQLHKIQAKTVVLWGQNDQILDVSCLERMDALNAEKVVIPLCGHIVQQSYPDICAAYINRFLEDTPVEATAAMALA</sequence>
<dbReference type="PANTHER" id="PTHR43798">
    <property type="entry name" value="MONOACYLGLYCEROL LIPASE"/>
    <property type="match status" value="1"/>
</dbReference>
<dbReference type="PRINTS" id="PR00111">
    <property type="entry name" value="ABHYDROLASE"/>
</dbReference>
<dbReference type="Gene3D" id="3.40.50.1820">
    <property type="entry name" value="alpha/beta hydrolase"/>
    <property type="match status" value="1"/>
</dbReference>
<proteinExistence type="predicted"/>
<dbReference type="PANTHER" id="PTHR43798:SF33">
    <property type="entry name" value="HYDROLASE, PUTATIVE (AFU_ORTHOLOGUE AFUA_2G14860)-RELATED"/>
    <property type="match status" value="1"/>
</dbReference>
<dbReference type="SUPFAM" id="SSF53474">
    <property type="entry name" value="alpha/beta-Hydrolases"/>
    <property type="match status" value="1"/>
</dbReference>
<protein>
    <recommendedName>
        <fullName evidence="1">AB hydrolase-1 domain-containing protein</fullName>
    </recommendedName>
</protein>
<dbReference type="VEuPathDB" id="FungiDB:H257_09042"/>
<name>A0A397FUT5_APHAT</name>
<feature type="domain" description="AB hydrolase-1" evidence="1">
    <location>
        <begin position="70"/>
        <end position="176"/>
    </location>
</feature>
<reference evidence="2 3" key="1">
    <citation type="submission" date="2018-08" db="EMBL/GenBank/DDBJ databases">
        <title>Aphanomyces genome sequencing and annotation.</title>
        <authorList>
            <person name="Minardi D."/>
            <person name="Oidtmann B."/>
            <person name="Van Der Giezen M."/>
            <person name="Studholme D.J."/>
        </authorList>
    </citation>
    <scope>NUCLEOTIDE SEQUENCE [LARGE SCALE GENOMIC DNA]</scope>
    <source>
        <strain evidence="2 3">197901</strain>
    </source>
</reference>
<evidence type="ECO:0000313" key="3">
    <source>
        <dbReference type="Proteomes" id="UP000266196"/>
    </source>
</evidence>
<dbReference type="InterPro" id="IPR029058">
    <property type="entry name" value="AB_hydrolase_fold"/>
</dbReference>